<comment type="caution">
    <text evidence="2">The sequence shown here is derived from an EMBL/GenBank/DDBJ whole genome shotgun (WGS) entry which is preliminary data.</text>
</comment>
<sequence length="109" mass="11498">MTVTRNDAAGRYEIHVGDVLGGFTEFRVDSRGRLVFPHTSIDPAFAGRGLGAVLVGDAMKDAVARHETVVPECPYVVRFLQKHEVEGLEIDWSRSGTAGTGAAAGGSGV</sequence>
<dbReference type="GO" id="GO:0016740">
    <property type="term" value="F:transferase activity"/>
    <property type="evidence" value="ECO:0007669"/>
    <property type="project" value="UniProtKB-KW"/>
</dbReference>
<organism evidence="2 3">
    <name type="scientific">Microbacterium rhizomatis</name>
    <dbReference type="NCBI Taxonomy" id="1631477"/>
    <lineage>
        <taxon>Bacteria</taxon>
        <taxon>Bacillati</taxon>
        <taxon>Actinomycetota</taxon>
        <taxon>Actinomycetes</taxon>
        <taxon>Micrococcales</taxon>
        <taxon>Microbacteriaceae</taxon>
        <taxon>Microbacterium</taxon>
    </lineage>
</organism>
<dbReference type="Pfam" id="PF14542">
    <property type="entry name" value="Acetyltransf_CG"/>
    <property type="match status" value="1"/>
</dbReference>
<dbReference type="InterPro" id="IPR045057">
    <property type="entry name" value="Gcn5-rel_NAT"/>
</dbReference>
<evidence type="ECO:0000259" key="1">
    <source>
        <dbReference type="PROSITE" id="PS51729"/>
    </source>
</evidence>
<feature type="domain" description="N-acetyltransferase" evidence="1">
    <location>
        <begin position="4"/>
        <end position="92"/>
    </location>
</feature>
<keyword evidence="3" id="KW-1185">Reference proteome</keyword>
<dbReference type="InterPro" id="IPR016181">
    <property type="entry name" value="Acyl_CoA_acyltransferase"/>
</dbReference>
<dbReference type="SUPFAM" id="SSF55729">
    <property type="entry name" value="Acyl-CoA N-acyltransferases (Nat)"/>
    <property type="match status" value="1"/>
</dbReference>
<name>A0A5J5J296_9MICO</name>
<dbReference type="Proteomes" id="UP000325827">
    <property type="component" value="Unassembled WGS sequence"/>
</dbReference>
<dbReference type="AlphaFoldDB" id="A0A5J5J296"/>
<reference evidence="3" key="1">
    <citation type="submission" date="2019-09" db="EMBL/GenBank/DDBJ databases">
        <title>Mumia zhuanghuii sp. nov. isolated from the intestinal contents of plateau pika (Ochotona curzoniae) in the Qinghai-Tibet plateau of China.</title>
        <authorList>
            <person name="Tian Z."/>
        </authorList>
    </citation>
    <scope>NUCLEOTIDE SEQUENCE [LARGE SCALE GENOMIC DNA]</scope>
    <source>
        <strain evidence="3">JCM 30598</strain>
    </source>
</reference>
<evidence type="ECO:0000313" key="3">
    <source>
        <dbReference type="Proteomes" id="UP000325827"/>
    </source>
</evidence>
<dbReference type="PROSITE" id="PS51729">
    <property type="entry name" value="GNAT_YJDJ"/>
    <property type="match status" value="1"/>
</dbReference>
<dbReference type="OrthoDB" id="5405911at2"/>
<accession>A0A5J5J296</accession>
<dbReference type="Gene3D" id="3.40.630.30">
    <property type="match status" value="1"/>
</dbReference>
<dbReference type="InterPro" id="IPR031165">
    <property type="entry name" value="GNAT_YJDJ"/>
</dbReference>
<dbReference type="PANTHER" id="PTHR31435:SF10">
    <property type="entry name" value="BSR4717 PROTEIN"/>
    <property type="match status" value="1"/>
</dbReference>
<dbReference type="PANTHER" id="PTHR31435">
    <property type="entry name" value="PROTEIN NATD1"/>
    <property type="match status" value="1"/>
</dbReference>
<proteinExistence type="predicted"/>
<keyword evidence="2" id="KW-0808">Transferase</keyword>
<gene>
    <name evidence="2" type="ORF">F6B43_14950</name>
</gene>
<evidence type="ECO:0000313" key="2">
    <source>
        <dbReference type="EMBL" id="KAA9106620.1"/>
    </source>
</evidence>
<protein>
    <submittedName>
        <fullName evidence="2">N-acetyltransferase</fullName>
    </submittedName>
</protein>
<dbReference type="EMBL" id="VYSA01000003">
    <property type="protein sequence ID" value="KAA9106620.1"/>
    <property type="molecule type" value="Genomic_DNA"/>
</dbReference>